<dbReference type="InterPro" id="IPR002816">
    <property type="entry name" value="TraB/PrgY/GumN_fam"/>
</dbReference>
<dbReference type="Proteomes" id="UP000271974">
    <property type="component" value="Unassembled WGS sequence"/>
</dbReference>
<dbReference type="PANTHER" id="PTHR21530">
    <property type="entry name" value="PHEROMONE SHUTDOWN PROTEIN"/>
    <property type="match status" value="1"/>
</dbReference>
<proteinExistence type="predicted"/>
<dbReference type="Pfam" id="PF01963">
    <property type="entry name" value="TraB_PrgY_gumN"/>
    <property type="match status" value="1"/>
</dbReference>
<protein>
    <recommendedName>
        <fullName evidence="4">TraB domain-containing protein</fullName>
    </recommendedName>
</protein>
<evidence type="ECO:0000256" key="1">
    <source>
        <dbReference type="SAM" id="MobiDB-lite"/>
    </source>
</evidence>
<sequence length="172" mass="19338">MSRQQMDADDDVTTNNNTGHIVVDNSENNNVEGGANQYNNEEDDENEEAVAEAADDELWLSDGDDEDENYMDDEDQELRMPSEQRVPVPISDLPETVTLLEKDGCLVYLVGTAHFSKESQDDVSKVIQATKPHVIMVELCQSRVNILKMDEAKILEEAKNINLATIQQVIKR</sequence>
<dbReference type="EMBL" id="RQTK01000562">
    <property type="protein sequence ID" value="RUS77654.1"/>
    <property type="molecule type" value="Genomic_DNA"/>
</dbReference>
<dbReference type="PANTHER" id="PTHR21530:SF7">
    <property type="entry name" value="TRAB DOMAIN-CONTAINING PROTEIN"/>
    <property type="match status" value="1"/>
</dbReference>
<name>A0A433T852_ELYCH</name>
<gene>
    <name evidence="2" type="ORF">EGW08_014577</name>
</gene>
<dbReference type="InterPro" id="IPR046345">
    <property type="entry name" value="TraB_PrgY-like"/>
</dbReference>
<evidence type="ECO:0000313" key="3">
    <source>
        <dbReference type="Proteomes" id="UP000271974"/>
    </source>
</evidence>
<evidence type="ECO:0008006" key="4">
    <source>
        <dbReference type="Google" id="ProtNLM"/>
    </source>
</evidence>
<reference evidence="2 3" key="1">
    <citation type="submission" date="2019-01" db="EMBL/GenBank/DDBJ databases">
        <title>A draft genome assembly of the solar-powered sea slug Elysia chlorotica.</title>
        <authorList>
            <person name="Cai H."/>
            <person name="Li Q."/>
            <person name="Fang X."/>
            <person name="Li J."/>
            <person name="Curtis N.E."/>
            <person name="Altenburger A."/>
            <person name="Shibata T."/>
            <person name="Feng M."/>
            <person name="Maeda T."/>
            <person name="Schwartz J.A."/>
            <person name="Shigenobu S."/>
            <person name="Lundholm N."/>
            <person name="Nishiyama T."/>
            <person name="Yang H."/>
            <person name="Hasebe M."/>
            <person name="Li S."/>
            <person name="Pierce S.K."/>
            <person name="Wang J."/>
        </authorList>
    </citation>
    <scope>NUCLEOTIDE SEQUENCE [LARGE SCALE GENOMIC DNA]</scope>
    <source>
        <strain evidence="2">EC2010</strain>
        <tissue evidence="2">Whole organism of an adult</tissue>
    </source>
</reference>
<keyword evidence="3" id="KW-1185">Reference proteome</keyword>
<dbReference type="AlphaFoldDB" id="A0A433T852"/>
<dbReference type="STRING" id="188477.A0A433T852"/>
<dbReference type="CDD" id="cd14726">
    <property type="entry name" value="TraB_PrgY-like"/>
    <property type="match status" value="1"/>
</dbReference>
<feature type="region of interest" description="Disordered" evidence="1">
    <location>
        <begin position="1"/>
        <end position="70"/>
    </location>
</feature>
<dbReference type="OrthoDB" id="48306at2759"/>
<accession>A0A433T852</accession>
<organism evidence="2 3">
    <name type="scientific">Elysia chlorotica</name>
    <name type="common">Eastern emerald elysia</name>
    <name type="synonym">Sea slug</name>
    <dbReference type="NCBI Taxonomy" id="188477"/>
    <lineage>
        <taxon>Eukaryota</taxon>
        <taxon>Metazoa</taxon>
        <taxon>Spiralia</taxon>
        <taxon>Lophotrochozoa</taxon>
        <taxon>Mollusca</taxon>
        <taxon>Gastropoda</taxon>
        <taxon>Heterobranchia</taxon>
        <taxon>Euthyneura</taxon>
        <taxon>Panpulmonata</taxon>
        <taxon>Sacoglossa</taxon>
        <taxon>Placobranchoidea</taxon>
        <taxon>Plakobranchidae</taxon>
        <taxon>Elysia</taxon>
    </lineage>
</organism>
<feature type="compositionally biased region" description="Acidic residues" evidence="1">
    <location>
        <begin position="40"/>
        <end position="70"/>
    </location>
</feature>
<feature type="non-terminal residue" evidence="2">
    <location>
        <position position="172"/>
    </location>
</feature>
<comment type="caution">
    <text evidence="2">The sequence shown here is derived from an EMBL/GenBank/DDBJ whole genome shotgun (WGS) entry which is preliminary data.</text>
</comment>
<evidence type="ECO:0000313" key="2">
    <source>
        <dbReference type="EMBL" id="RUS77654.1"/>
    </source>
</evidence>